<dbReference type="GO" id="GO:0005829">
    <property type="term" value="C:cytosol"/>
    <property type="evidence" value="ECO:0007669"/>
    <property type="project" value="TreeGrafter"/>
</dbReference>
<dbReference type="AlphaFoldDB" id="A0A4R2N938"/>
<dbReference type="PANTHER" id="PTHR23355:SF9">
    <property type="entry name" value="DIS3-LIKE EXONUCLEASE 2"/>
    <property type="match status" value="1"/>
</dbReference>
<dbReference type="GO" id="GO:0006402">
    <property type="term" value="P:mRNA catabolic process"/>
    <property type="evidence" value="ECO:0007669"/>
    <property type="project" value="TreeGrafter"/>
</dbReference>
<keyword evidence="1" id="KW-0697">Rotamase</keyword>
<dbReference type="RefSeq" id="WP_119013068.1">
    <property type="nucleotide sequence ID" value="NZ_QXNC01000012.1"/>
</dbReference>
<dbReference type="OrthoDB" id="5288992at2"/>
<keyword evidence="5" id="KW-1185">Reference proteome</keyword>
<dbReference type="InterPro" id="IPR050180">
    <property type="entry name" value="RNR_Ribonuclease"/>
</dbReference>
<dbReference type="GO" id="GO:0003723">
    <property type="term" value="F:RNA binding"/>
    <property type="evidence" value="ECO:0007669"/>
    <property type="project" value="InterPro"/>
</dbReference>
<dbReference type="InterPro" id="IPR000297">
    <property type="entry name" value="PPIase_PpiC"/>
</dbReference>
<dbReference type="PANTHER" id="PTHR23355">
    <property type="entry name" value="RIBONUCLEASE"/>
    <property type="match status" value="1"/>
</dbReference>
<sequence>MHALFEESGKFLAGRILSEADTSAQIELDSGKRVKVKAAHILLKFDKPAPAELMAQAQAVAQTIELELAWEFASEEEFGFADLARDYFSDNATLAQQAGALFALYEAPHYFRRAGKGRFKKAPAEILQQALAAIEKKKAVLQQIADWAQQLGQGQCPAPIRDQLYKILFRPDKNAPEYKAVVEASRATHLAPLHLLQQAGAIDSSYQFHWQRFLFDNFPKGTGFPALQAPQPPADLPLANVQAYSIDDSQTTEIDDALSVQGLGTGTVTLGIHIAAPGLAIVPGTPLDQLGRNRLSTVYMPGYKITMLPDEVVQIYTLDAGRANPAVSLYVTIDEATLAITATETRLERVPVSVNLRHDQLDHIVTEAWLADPSIQTENTPQDLLDLREQLSFLYRLAQSLKAQREVVRGKPENFNRPDYNFRLSAARPPEGANAPLGGSAANEVASVGANTPRNHKAEPNGTETVQITTRQRGAPLDLIVAEAAIVANSTWGNWMAELGVPGIYRSQASMAPGVKVRMGTKALPHAGIGVKSYAWATSPLRRYVDLVNQWQIIACARHGKTAALAAPFKPKDAELFSIISSFDAAYSAYNGYQAGMERFWTLQYLAQNGITELEATVFKEGPGGSFLVRADTLPLVFPVLGAQNLPRGARLRVKLGEVDDITLDLHGTLIERLDDPQDASDDGPVDDAEDDEAVAGPIAIAVDVSDAGAENAAPGAASADNLAP</sequence>
<evidence type="ECO:0000313" key="5">
    <source>
        <dbReference type="Proteomes" id="UP000295182"/>
    </source>
</evidence>
<keyword evidence="1" id="KW-0413">Isomerase</keyword>
<name>A0A4R2N938_9BURK</name>
<dbReference type="GO" id="GO:0004540">
    <property type="term" value="F:RNA nuclease activity"/>
    <property type="evidence" value="ECO:0007669"/>
    <property type="project" value="InterPro"/>
</dbReference>
<dbReference type="Pfam" id="PF00773">
    <property type="entry name" value="RNB"/>
    <property type="match status" value="2"/>
</dbReference>
<evidence type="ECO:0000256" key="2">
    <source>
        <dbReference type="SAM" id="MobiDB-lite"/>
    </source>
</evidence>
<dbReference type="SUPFAM" id="SSF50249">
    <property type="entry name" value="Nucleic acid-binding proteins"/>
    <property type="match status" value="1"/>
</dbReference>
<dbReference type="Proteomes" id="UP000295182">
    <property type="component" value="Unassembled WGS sequence"/>
</dbReference>
<gene>
    <name evidence="4" type="ORF">EV674_11256</name>
</gene>
<accession>A0A4R2N938</accession>
<evidence type="ECO:0000313" key="4">
    <source>
        <dbReference type="EMBL" id="TCP17499.1"/>
    </source>
</evidence>
<evidence type="ECO:0000256" key="1">
    <source>
        <dbReference type="PROSITE-ProRule" id="PRU00278"/>
    </source>
</evidence>
<feature type="compositionally biased region" description="Acidic residues" evidence="2">
    <location>
        <begin position="677"/>
        <end position="693"/>
    </location>
</feature>
<feature type="region of interest" description="Disordered" evidence="2">
    <location>
        <begin position="673"/>
        <end position="693"/>
    </location>
</feature>
<feature type="domain" description="PpiC" evidence="3">
    <location>
        <begin position="33"/>
        <end position="101"/>
    </location>
</feature>
<dbReference type="EMBL" id="SLXH01000012">
    <property type="protein sequence ID" value="TCP17499.1"/>
    <property type="molecule type" value="Genomic_DNA"/>
</dbReference>
<reference evidence="4 5" key="1">
    <citation type="submission" date="2019-03" db="EMBL/GenBank/DDBJ databases">
        <title>Genomic Encyclopedia of Type Strains, Phase IV (KMG-IV): sequencing the most valuable type-strain genomes for metagenomic binning, comparative biology and taxonomic classification.</title>
        <authorList>
            <person name="Goeker M."/>
        </authorList>
    </citation>
    <scope>NUCLEOTIDE SEQUENCE [LARGE SCALE GENOMIC DNA]</scope>
    <source>
        <strain evidence="4 5">DSM 1837</strain>
    </source>
</reference>
<protein>
    <submittedName>
        <fullName evidence="4">Exoribonuclease-2</fullName>
    </submittedName>
</protein>
<dbReference type="PROSITE" id="PS50198">
    <property type="entry name" value="PPIC_PPIASE_2"/>
    <property type="match status" value="1"/>
</dbReference>
<comment type="caution">
    <text evidence="4">The sequence shown here is derived from an EMBL/GenBank/DDBJ whole genome shotgun (WGS) entry which is preliminary data.</text>
</comment>
<proteinExistence type="predicted"/>
<dbReference type="SMART" id="SM00955">
    <property type="entry name" value="RNB"/>
    <property type="match status" value="1"/>
</dbReference>
<dbReference type="InterPro" id="IPR012340">
    <property type="entry name" value="NA-bd_OB-fold"/>
</dbReference>
<organism evidence="4 5">
    <name type="scientific">Simplicispira metamorpha</name>
    <dbReference type="NCBI Taxonomy" id="80881"/>
    <lineage>
        <taxon>Bacteria</taxon>
        <taxon>Pseudomonadati</taxon>
        <taxon>Pseudomonadota</taxon>
        <taxon>Betaproteobacteria</taxon>
        <taxon>Burkholderiales</taxon>
        <taxon>Comamonadaceae</taxon>
        <taxon>Simplicispira</taxon>
    </lineage>
</organism>
<dbReference type="InterPro" id="IPR001900">
    <property type="entry name" value="RNase_II/R"/>
</dbReference>
<dbReference type="GO" id="GO:0003755">
    <property type="term" value="F:peptidyl-prolyl cis-trans isomerase activity"/>
    <property type="evidence" value="ECO:0007669"/>
    <property type="project" value="UniProtKB-KW"/>
</dbReference>
<evidence type="ECO:0000259" key="3">
    <source>
        <dbReference type="PROSITE" id="PS50198"/>
    </source>
</evidence>